<proteinExistence type="predicted"/>
<keyword evidence="2" id="KW-1185">Reference proteome</keyword>
<reference evidence="1" key="1">
    <citation type="submission" date="2021-10" db="EMBL/GenBank/DDBJ databases">
        <authorList>
            <person name="Ayala M."/>
            <person name="Loertscher E."/>
            <person name="Carr E."/>
            <person name="Fuhriman D."/>
            <person name="Fajardo C."/>
            <person name="Casjens S.R."/>
            <person name="Grose J.H."/>
        </authorList>
    </citation>
    <scope>NUCLEOTIDE SEQUENCE</scope>
</reference>
<accession>A0AC61TPZ1</accession>
<dbReference type="Proteomes" id="UP000827689">
    <property type="component" value="Segment"/>
</dbReference>
<protein>
    <submittedName>
        <fullName evidence="1">Portal protein</fullName>
    </submittedName>
</protein>
<gene>
    <name evidence="1" type="ORF">OPT155_8</name>
</gene>
<evidence type="ECO:0000313" key="1">
    <source>
        <dbReference type="EMBL" id="UGO52717.1"/>
    </source>
</evidence>
<evidence type="ECO:0000313" key="2">
    <source>
        <dbReference type="Proteomes" id="UP000827689"/>
    </source>
</evidence>
<sequence>MSQNVAFEREDYVQYKKIWCLIQDCIDADVKNEKYIFPMVPTGDDEYDAERNKAYRARAIYYNFTGRTQAGLVGQMFFRDPQLTVTPALQHVADDADGSGVSLVDQATESSGLAISKGRYGLLVDYPKREQAATKAELASGAVRPNILMYKPEQIINWRTSRVGRFLRLTLVVLKEDYLDADDGFQEVCKVQYRVLRLTPKGYTMEIYRYADEVAERKKELSQTEESLVLDSTGKPWKEIPFIIGGVTNNDPEIDNPPLYPLAELNIGHLRNSADYEEALHMTGQPTPWISGITEDHKKTVMGDKPVYFGSRAMLMLPDGGQAGLLQMPDASPLATAMEAKEKRAASLGAKLIEVSTAATTATFTNRAAMTEDSILSKCAKNVSAAYNQALRWCQQFIGDSGKVELEISTDYDFNKMTAQERQILIAEWQAGGITDAEYRWNIRRSGIGYEPDKEWEKWKALKDAEEGPDLDDEDNPDDPTDPDTK</sequence>
<name>A0AC61TPZ1_9CAUD</name>
<dbReference type="EMBL" id="OL539452">
    <property type="protein sequence ID" value="UGO52717.1"/>
    <property type="molecule type" value="Genomic_DNA"/>
</dbReference>
<organism evidence="1 2">
    <name type="scientific">Serratia phage vB_SmaS_Opt-155</name>
    <dbReference type="NCBI Taxonomy" id="2902690"/>
    <lineage>
        <taxon>Viruses</taxon>
        <taxon>Duplodnaviria</taxon>
        <taxon>Heunggongvirae</taxon>
        <taxon>Uroviricota</taxon>
        <taxon>Caudoviricetes</taxon>
        <taxon>Serbinvirus</taxon>
        <taxon>Serbinvirus opt155</taxon>
    </lineage>
</organism>